<dbReference type="EMBL" id="JADGKB010000055">
    <property type="protein sequence ID" value="KAJ3256121.1"/>
    <property type="molecule type" value="Genomic_DNA"/>
</dbReference>
<feature type="transmembrane region" description="Helical" evidence="2">
    <location>
        <begin position="164"/>
        <end position="187"/>
    </location>
</feature>
<feature type="compositionally biased region" description="Low complexity" evidence="1">
    <location>
        <begin position="93"/>
        <end position="117"/>
    </location>
</feature>
<keyword evidence="5" id="KW-1185">Reference proteome</keyword>
<feature type="compositionally biased region" description="Polar residues" evidence="1">
    <location>
        <begin position="82"/>
        <end position="92"/>
    </location>
</feature>
<keyword evidence="2" id="KW-1133">Transmembrane helix</keyword>
<evidence type="ECO:0000313" key="5">
    <source>
        <dbReference type="Proteomes" id="UP001210925"/>
    </source>
</evidence>
<evidence type="ECO:0000256" key="1">
    <source>
        <dbReference type="SAM" id="MobiDB-lite"/>
    </source>
</evidence>
<accession>A0AAD5UEU3</accession>
<feature type="compositionally biased region" description="Pro residues" evidence="1">
    <location>
        <begin position="55"/>
        <end position="74"/>
    </location>
</feature>
<feature type="region of interest" description="Disordered" evidence="1">
    <location>
        <begin position="137"/>
        <end position="156"/>
    </location>
</feature>
<gene>
    <name evidence="4" type="ORF">HK103_005690</name>
</gene>
<evidence type="ECO:0000313" key="4">
    <source>
        <dbReference type="EMBL" id="KAJ3256121.1"/>
    </source>
</evidence>
<evidence type="ECO:0000256" key="2">
    <source>
        <dbReference type="SAM" id="Phobius"/>
    </source>
</evidence>
<protein>
    <submittedName>
        <fullName evidence="4">Uncharacterized protein</fullName>
    </submittedName>
</protein>
<feature type="region of interest" description="Disordered" evidence="1">
    <location>
        <begin position="21"/>
        <end position="132"/>
    </location>
</feature>
<keyword evidence="3" id="KW-0732">Signal</keyword>
<feature type="signal peptide" evidence="3">
    <location>
        <begin position="1"/>
        <end position="20"/>
    </location>
</feature>
<sequence>MKIGKHEWLAIVSLAMQIYAQSSSSNSTSPPPQNSPEAAPNTATGSNQQNQNTPVPKPPSVNVGNPPPANPPVSTPVAPSHPGSNPNVPQNTQSPSQSGTLNSSPSQSSNVPASQNPGLIGPTLGNQIPNTVTNQSVPLFSVSPTTSNGSPQTASDTFLPDSSILIIVLIAISVFVLAILVITVVFIRWKRRSPPFSDKPAPIMNPRFQRYNQGNTVHGYRALNINRPIYNGGPHMIMQNRPPNMPVIAQIEPNVSDANGAIGHIRVPDSPAIEVNSPKSDGTIVESTSPKLANGTMGSSYSKILNNYLD</sequence>
<dbReference type="AlphaFoldDB" id="A0AAD5UEU3"/>
<evidence type="ECO:0000256" key="3">
    <source>
        <dbReference type="SAM" id="SignalP"/>
    </source>
</evidence>
<name>A0AAD5UEU3_9FUNG</name>
<reference evidence="4" key="1">
    <citation type="submission" date="2020-05" db="EMBL/GenBank/DDBJ databases">
        <title>Phylogenomic resolution of chytrid fungi.</title>
        <authorList>
            <person name="Stajich J.E."/>
            <person name="Amses K."/>
            <person name="Simmons R."/>
            <person name="Seto K."/>
            <person name="Myers J."/>
            <person name="Bonds A."/>
            <person name="Quandt C.A."/>
            <person name="Barry K."/>
            <person name="Liu P."/>
            <person name="Grigoriev I."/>
            <person name="Longcore J.E."/>
            <person name="James T.Y."/>
        </authorList>
    </citation>
    <scope>NUCLEOTIDE SEQUENCE</scope>
    <source>
        <strain evidence="4">PLAUS21</strain>
    </source>
</reference>
<feature type="chain" id="PRO_5042173098" evidence="3">
    <location>
        <begin position="21"/>
        <end position="310"/>
    </location>
</feature>
<keyword evidence="2" id="KW-0472">Membrane</keyword>
<dbReference type="Proteomes" id="UP001210925">
    <property type="component" value="Unassembled WGS sequence"/>
</dbReference>
<comment type="caution">
    <text evidence="4">The sequence shown here is derived from an EMBL/GenBank/DDBJ whole genome shotgun (WGS) entry which is preliminary data.</text>
</comment>
<organism evidence="4 5">
    <name type="scientific">Boothiomyces macroporosus</name>
    <dbReference type="NCBI Taxonomy" id="261099"/>
    <lineage>
        <taxon>Eukaryota</taxon>
        <taxon>Fungi</taxon>
        <taxon>Fungi incertae sedis</taxon>
        <taxon>Chytridiomycota</taxon>
        <taxon>Chytridiomycota incertae sedis</taxon>
        <taxon>Chytridiomycetes</taxon>
        <taxon>Rhizophydiales</taxon>
        <taxon>Terramycetaceae</taxon>
        <taxon>Boothiomyces</taxon>
    </lineage>
</organism>
<proteinExistence type="predicted"/>
<feature type="compositionally biased region" description="Polar residues" evidence="1">
    <location>
        <begin position="41"/>
        <end position="53"/>
    </location>
</feature>
<keyword evidence="2" id="KW-0812">Transmembrane</keyword>